<comment type="caution">
    <text evidence="1">The sequence shown here is derived from an EMBL/GenBank/DDBJ whole genome shotgun (WGS) entry which is preliminary data.</text>
</comment>
<accession>A0A2P7EEB2</accession>
<gene>
    <name evidence="1" type="ORF">C7K08_07135</name>
</gene>
<dbReference type="Proteomes" id="UP000240206">
    <property type="component" value="Unassembled WGS sequence"/>
</dbReference>
<protein>
    <submittedName>
        <fullName evidence="1">Uncharacterized protein</fullName>
    </submittedName>
</protein>
<dbReference type="AlphaFoldDB" id="A0A2P7EEB2"/>
<sequence length="66" mass="7885">MRLNSIEERDQAGQVIELIRRTILSFRPDRPEDDWTEAYELLVKAQESLIKNHFYSEKFDPKLAAY</sequence>
<name>A0A2P7EEB2_9SYNE</name>
<evidence type="ECO:0000313" key="1">
    <source>
        <dbReference type="EMBL" id="PSI01572.1"/>
    </source>
</evidence>
<organism evidence="1 2">
    <name type="scientific">Synechococcus lacustris str. Tous</name>
    <dbReference type="NCBI Taxonomy" id="1910958"/>
    <lineage>
        <taxon>Bacteria</taxon>
        <taxon>Bacillati</taxon>
        <taxon>Cyanobacteriota</taxon>
        <taxon>Cyanophyceae</taxon>
        <taxon>Synechococcales</taxon>
        <taxon>Synechococcaceae</taxon>
        <taxon>Synechococcus</taxon>
    </lineage>
</organism>
<evidence type="ECO:0000313" key="2">
    <source>
        <dbReference type="Proteomes" id="UP000240206"/>
    </source>
</evidence>
<keyword evidence="2" id="KW-1185">Reference proteome</keyword>
<dbReference type="EMBL" id="PXVC01000027">
    <property type="protein sequence ID" value="PSI01572.1"/>
    <property type="molecule type" value="Genomic_DNA"/>
</dbReference>
<reference evidence="2" key="1">
    <citation type="submission" date="2018-03" db="EMBL/GenBank/DDBJ databases">
        <title>Ecological and genomic features of two cosmopolitan and abundant freshwater picocyanobacteria.</title>
        <authorList>
            <person name="Cabello-Yeves P.J."/>
            <person name="Picazo A."/>
            <person name="Camacho A."/>
            <person name="Callieri C."/>
            <person name="Rosselli R."/>
            <person name="Roda-Garcia J."/>
            <person name="Coutinho F.H."/>
            <person name="Rodriguez-Valera F."/>
        </authorList>
    </citation>
    <scope>NUCLEOTIDE SEQUENCE [LARGE SCALE GENOMIC DNA]</scope>
    <source>
        <strain evidence="2">Tous</strain>
    </source>
</reference>
<proteinExistence type="predicted"/>